<keyword evidence="2" id="KW-1185">Reference proteome</keyword>
<dbReference type="KEGG" id="ccai:NAS2_0452"/>
<dbReference type="RefSeq" id="WP_174448137.1">
    <property type="nucleotide sequence ID" value="NZ_AP018732.1"/>
</dbReference>
<evidence type="ECO:0008006" key="3">
    <source>
        <dbReference type="Google" id="ProtNLM"/>
    </source>
</evidence>
<accession>A0A4P2VCJ4</accession>
<dbReference type="InterPro" id="IPR041854">
    <property type="entry name" value="BFD-like_2Fe2S-bd_dom_sf"/>
</dbReference>
<dbReference type="GeneID" id="55584270"/>
<organism evidence="1 2">
    <name type="scientific">Conexivisphaera calida</name>
    <dbReference type="NCBI Taxonomy" id="1874277"/>
    <lineage>
        <taxon>Archaea</taxon>
        <taxon>Nitrososphaerota</taxon>
        <taxon>Conexivisphaeria</taxon>
        <taxon>Conexivisphaerales</taxon>
        <taxon>Conexivisphaeraceae</taxon>
        <taxon>Conexivisphaera</taxon>
    </lineage>
</organism>
<dbReference type="AlphaFoldDB" id="A0A4P2VCJ4"/>
<dbReference type="Gene3D" id="1.10.10.1100">
    <property type="entry name" value="BFD-like [2Fe-2S]-binding domain"/>
    <property type="match status" value="1"/>
</dbReference>
<evidence type="ECO:0000313" key="1">
    <source>
        <dbReference type="EMBL" id="BBE41841.1"/>
    </source>
</evidence>
<proteinExistence type="predicted"/>
<evidence type="ECO:0000313" key="2">
    <source>
        <dbReference type="Proteomes" id="UP000509448"/>
    </source>
</evidence>
<name>A0A4P2VCJ4_9ARCH</name>
<dbReference type="Proteomes" id="UP000509448">
    <property type="component" value="Chromosome"/>
</dbReference>
<gene>
    <name evidence="1" type="ORF">NAS2_0452</name>
</gene>
<sequence>MSSEQPTIICRCMDRTQEDMVNTFRFMVKVLGVEAADINNYRRFSAATTGFCQGRGCLSLTQRVYVSEMKKLGVDVSMDELRYRVRSPLQPVPLGVFAKSSIEEV</sequence>
<dbReference type="EMBL" id="AP018732">
    <property type="protein sequence ID" value="BBE41841.1"/>
    <property type="molecule type" value="Genomic_DNA"/>
</dbReference>
<dbReference type="OrthoDB" id="36306at2157"/>
<protein>
    <recommendedName>
        <fullName evidence="3">SoxA A3 domain-containing protein</fullName>
    </recommendedName>
</protein>
<reference evidence="1 2" key="1">
    <citation type="journal article" date="2019" name="ISME J.">
        <title>Isolation and characterization of a thermophilic sulfur- and iron-reducing thaumarchaeote from a terrestrial acidic hot spring.</title>
        <authorList>
            <person name="Kato S."/>
            <person name="Itoh T."/>
            <person name="Yuki M."/>
            <person name="Nagamori M."/>
            <person name="Ohnishi M."/>
            <person name="Uematsu K."/>
            <person name="Suzuki K."/>
            <person name="Takashina T."/>
            <person name="Ohkuma M."/>
        </authorList>
    </citation>
    <scope>NUCLEOTIDE SEQUENCE [LARGE SCALE GENOMIC DNA]</scope>
    <source>
        <strain evidence="1 2">NAS-02</strain>
    </source>
</reference>